<dbReference type="VEuPathDB" id="MicrosporidiaDB:CWI37_0625p0020"/>
<feature type="domain" description="Septin-type G" evidence="4">
    <location>
        <begin position="22"/>
        <end position="321"/>
    </location>
</feature>
<dbReference type="SUPFAM" id="SSF52540">
    <property type="entry name" value="P-loop containing nucleoside triphosphate hydrolases"/>
    <property type="match status" value="1"/>
</dbReference>
<reference evidence="5 6" key="1">
    <citation type="submission" date="2017-12" db="EMBL/GenBank/DDBJ databases">
        <authorList>
            <person name="Pombert J.-F."/>
            <person name="Haag K.L."/>
            <person name="Ebert D."/>
        </authorList>
    </citation>
    <scope>NUCLEOTIDE SEQUENCE [LARGE SCALE GENOMIC DNA]</scope>
    <source>
        <strain evidence="5">FI-OER-3-3</strain>
    </source>
</reference>
<evidence type="ECO:0000313" key="5">
    <source>
        <dbReference type="EMBL" id="TBU01799.1"/>
    </source>
</evidence>
<protein>
    <submittedName>
        <fullName evidence="5">Septin</fullName>
    </submittedName>
</protein>
<name>A0A4Q9L2W4_9MICR</name>
<evidence type="ECO:0000313" key="6">
    <source>
        <dbReference type="Proteomes" id="UP000292362"/>
    </source>
</evidence>
<comment type="similarity">
    <text evidence="3">Belongs to the TRAFAC class TrmE-Era-EngA-EngB-Septin-like GTPase superfamily. Septin GTPase family.</text>
</comment>
<dbReference type="EMBL" id="PITJ01000625">
    <property type="protein sequence ID" value="TBU01799.1"/>
    <property type="molecule type" value="Genomic_DNA"/>
</dbReference>
<dbReference type="Pfam" id="PF00735">
    <property type="entry name" value="Septin"/>
    <property type="match status" value="1"/>
</dbReference>
<evidence type="ECO:0000259" key="4">
    <source>
        <dbReference type="PROSITE" id="PS51719"/>
    </source>
</evidence>
<dbReference type="InterPro" id="IPR030379">
    <property type="entry name" value="G_SEPTIN_dom"/>
</dbReference>
<evidence type="ECO:0000256" key="3">
    <source>
        <dbReference type="RuleBase" id="RU004560"/>
    </source>
</evidence>
<keyword evidence="1 3" id="KW-0547">Nucleotide-binding</keyword>
<dbReference type="InterPro" id="IPR016491">
    <property type="entry name" value="Septin"/>
</dbReference>
<dbReference type="PANTHER" id="PTHR18884">
    <property type="entry name" value="SEPTIN"/>
    <property type="match status" value="1"/>
</dbReference>
<dbReference type="GO" id="GO:0032156">
    <property type="term" value="C:septin cytoskeleton"/>
    <property type="evidence" value="ECO:0007669"/>
    <property type="project" value="UniProtKB-ARBA"/>
</dbReference>
<evidence type="ECO:0000256" key="2">
    <source>
        <dbReference type="ARBA" id="ARBA00023134"/>
    </source>
</evidence>
<dbReference type="AlphaFoldDB" id="A0A4Q9L2W4"/>
<organism evidence="5 6">
    <name type="scientific">Hamiltosporidium tvaerminnensis</name>
    <dbReference type="NCBI Taxonomy" id="1176355"/>
    <lineage>
        <taxon>Eukaryota</taxon>
        <taxon>Fungi</taxon>
        <taxon>Fungi incertae sedis</taxon>
        <taxon>Microsporidia</taxon>
        <taxon>Dubosqiidae</taxon>
        <taxon>Hamiltosporidium</taxon>
    </lineage>
</organism>
<dbReference type="GO" id="GO:0005525">
    <property type="term" value="F:GTP binding"/>
    <property type="evidence" value="ECO:0007669"/>
    <property type="project" value="UniProtKB-KW"/>
</dbReference>
<dbReference type="GO" id="GO:0005938">
    <property type="term" value="C:cell cortex"/>
    <property type="evidence" value="ECO:0007669"/>
    <property type="project" value="UniProtKB-ARBA"/>
</dbReference>
<evidence type="ECO:0000256" key="1">
    <source>
        <dbReference type="ARBA" id="ARBA00022741"/>
    </source>
</evidence>
<dbReference type="Gene3D" id="3.40.50.300">
    <property type="entry name" value="P-loop containing nucleotide triphosphate hydrolases"/>
    <property type="match status" value="1"/>
</dbReference>
<dbReference type="InterPro" id="IPR027417">
    <property type="entry name" value="P-loop_NTPase"/>
</dbReference>
<proteinExistence type="inferred from homology"/>
<accession>A0A4Q9L2W4</accession>
<keyword evidence="2 3" id="KW-0342">GTP-binding</keyword>
<dbReference type="PIRSF" id="PIRSF006698">
    <property type="entry name" value="Septin"/>
    <property type="match status" value="1"/>
</dbReference>
<sequence length="384" mass="44470">MDTEGIGISNLPNQIYRTVCKKGVDYNIMVVGASGLGKTTFVNMLMGKNILEMEPFCSMDGKKDIEISARKSYHLMDSSGACSLTDFDQVKNNWNDYENSGLLSFQTTEITIVEKKFKVCMTVTEVDEIGDSVCNIGVWEPILKYIETKFKDYYKQETEKVKSKIEDRRIHACIYFIEPCGSFIKEVDIKTMKGISQYCNLIPVISQSDLLTDTEMSILYENFRNILEKKEIGIFEGFLNNEKDVSEYVLPPFFLVTAQNKYTSHGIVRERIYPWGIIDVDTISFNDFNRLKSILVKNNLFDLIQSTEHFYENFRAKEFSSYFLDGPLMSHDEKRVSVEFLDKLKAETEQIVVLRNNLAEKRKPYEKTIKELEKELEEIGKFKI</sequence>
<comment type="caution">
    <text evidence="5">The sequence shown here is derived from an EMBL/GenBank/DDBJ whole genome shotgun (WGS) entry which is preliminary data.</text>
</comment>
<dbReference type="Proteomes" id="UP000292362">
    <property type="component" value="Unassembled WGS sequence"/>
</dbReference>
<gene>
    <name evidence="5" type="ORF">CWI37_0625p0020</name>
</gene>
<dbReference type="PROSITE" id="PS51719">
    <property type="entry name" value="G_SEPTIN"/>
    <property type="match status" value="1"/>
</dbReference>